<name>A0A1I8FG27_9PLAT</name>
<keyword evidence="1" id="KW-1185">Reference proteome</keyword>
<dbReference type="Proteomes" id="UP000095280">
    <property type="component" value="Unplaced"/>
</dbReference>
<organism evidence="1 2">
    <name type="scientific">Macrostomum lignano</name>
    <dbReference type="NCBI Taxonomy" id="282301"/>
    <lineage>
        <taxon>Eukaryota</taxon>
        <taxon>Metazoa</taxon>
        <taxon>Spiralia</taxon>
        <taxon>Lophotrochozoa</taxon>
        <taxon>Platyhelminthes</taxon>
        <taxon>Rhabditophora</taxon>
        <taxon>Macrostomorpha</taxon>
        <taxon>Macrostomida</taxon>
        <taxon>Macrostomidae</taxon>
        <taxon>Macrostomum</taxon>
    </lineage>
</organism>
<reference evidence="2" key="1">
    <citation type="submission" date="2016-11" db="UniProtKB">
        <authorList>
            <consortium name="WormBaseParasite"/>
        </authorList>
    </citation>
    <scope>IDENTIFICATION</scope>
</reference>
<protein>
    <submittedName>
        <fullName evidence="2">Uncharacterized protein</fullName>
    </submittedName>
</protein>
<evidence type="ECO:0000313" key="1">
    <source>
        <dbReference type="Proteomes" id="UP000095280"/>
    </source>
</evidence>
<sequence>MEPSKPEGTQCSQGSLCTRDRPLIATSCYYRNPKLQQLDVVERC</sequence>
<dbReference type="WBParaSite" id="maker-unitig_33517-snap-gene-0.2-mRNA-1">
    <property type="protein sequence ID" value="maker-unitig_33517-snap-gene-0.2-mRNA-1"/>
    <property type="gene ID" value="maker-unitig_33517-snap-gene-0.2"/>
</dbReference>
<accession>A0A1I8FG27</accession>
<proteinExistence type="predicted"/>
<dbReference type="AlphaFoldDB" id="A0A1I8FG27"/>
<evidence type="ECO:0000313" key="2">
    <source>
        <dbReference type="WBParaSite" id="maker-unitig_33517-snap-gene-0.2-mRNA-1"/>
    </source>
</evidence>